<dbReference type="CDD" id="cd06225">
    <property type="entry name" value="HAMP"/>
    <property type="match status" value="1"/>
</dbReference>
<reference evidence="3" key="1">
    <citation type="submission" date="2018-01" db="EMBL/GenBank/DDBJ databases">
        <authorList>
            <person name="Regsiter A."/>
            <person name="William W."/>
        </authorList>
    </citation>
    <scope>NUCLEOTIDE SEQUENCE</scope>
    <source>
        <strain evidence="3">TRIP AH-1</strain>
    </source>
</reference>
<evidence type="ECO:0008006" key="4">
    <source>
        <dbReference type="Google" id="ProtNLM"/>
    </source>
</evidence>
<dbReference type="EMBL" id="OJIN01000019">
    <property type="protein sequence ID" value="SPD72033.1"/>
    <property type="molecule type" value="Genomic_DNA"/>
</dbReference>
<sequence length="356" mass="38994">MANKTDPNIVDEVEKRLDDLFGEGEDSPEFEEDTSTLEDAPAFEEDIKDVEDTPIKGLKSAVLSIEWEISDETMNRFLDQVDNLKEPYQNDKIVQMFLQLLATVGKYIKAKKANADPDVVKLLNSAYAGLEKIIVTHGITEAERKKVLLVEMDKFKGLKERLAAKRSAAEKGGGVKAPKEVPAAEVPEKTIEEMAEEKPEGKVEPEEAVVEAKEKEKKISVHIPAVKKAGSKGLGLAGTMGLMVLVPLVIIACFNYIYVNQMTAIPSLINQVLQTYMGMTIDGARTTVFGLSGCLIVLIGLIAYIRGRNTAVKIKSLTSVIEQLAEGRMDVVIDLKEEGEIGALAEAVRHIKDKIG</sequence>
<dbReference type="Gene3D" id="6.10.340.10">
    <property type="match status" value="1"/>
</dbReference>
<name>A0A445MRF4_9BACT</name>
<feature type="transmembrane region" description="Helical" evidence="2">
    <location>
        <begin position="286"/>
        <end position="305"/>
    </location>
</feature>
<feature type="transmembrane region" description="Helical" evidence="2">
    <location>
        <begin position="234"/>
        <end position="258"/>
    </location>
</feature>
<organism evidence="3">
    <name type="scientific">uncultured Desulfobacterium sp</name>
    <dbReference type="NCBI Taxonomy" id="201089"/>
    <lineage>
        <taxon>Bacteria</taxon>
        <taxon>Pseudomonadati</taxon>
        <taxon>Thermodesulfobacteriota</taxon>
        <taxon>Desulfobacteria</taxon>
        <taxon>Desulfobacterales</taxon>
        <taxon>Desulfobacteriaceae</taxon>
        <taxon>Desulfobacterium</taxon>
        <taxon>environmental samples</taxon>
    </lineage>
</organism>
<protein>
    <recommendedName>
        <fullName evidence="4">HAMP domain-containing protein</fullName>
    </recommendedName>
</protein>
<evidence type="ECO:0000256" key="1">
    <source>
        <dbReference type="SAM" id="MobiDB-lite"/>
    </source>
</evidence>
<evidence type="ECO:0000313" key="3">
    <source>
        <dbReference type="EMBL" id="SPD72033.1"/>
    </source>
</evidence>
<dbReference type="AlphaFoldDB" id="A0A445MRF4"/>
<accession>A0A445MRF4</accession>
<feature type="region of interest" description="Disordered" evidence="1">
    <location>
        <begin position="1"/>
        <end position="39"/>
    </location>
</feature>
<keyword evidence="2" id="KW-0472">Membrane</keyword>
<evidence type="ECO:0000256" key="2">
    <source>
        <dbReference type="SAM" id="Phobius"/>
    </source>
</evidence>
<keyword evidence="2" id="KW-0812">Transmembrane</keyword>
<proteinExistence type="predicted"/>
<gene>
    <name evidence="3" type="ORF">PITCH_A1150068</name>
</gene>
<feature type="compositionally biased region" description="Acidic residues" evidence="1">
    <location>
        <begin position="20"/>
        <end position="39"/>
    </location>
</feature>
<keyword evidence="2" id="KW-1133">Transmembrane helix</keyword>